<comment type="cofactor">
    <cofactor evidence="9">
        <name>Mg(2+)</name>
        <dbReference type="ChEBI" id="CHEBI:18420"/>
    </cofactor>
    <text evidence="9">Binds 2 magnesium ions per subunit.</text>
</comment>
<feature type="binding site" evidence="9">
    <location>
        <begin position="174"/>
        <end position="177"/>
    </location>
    <ligand>
        <name>substrate</name>
    </ligand>
</feature>
<dbReference type="PANTHER" id="PTHR11556">
    <property type="entry name" value="FRUCTOSE-1,6-BISPHOSPHATASE-RELATED"/>
    <property type="match status" value="1"/>
</dbReference>
<evidence type="ECO:0000256" key="5">
    <source>
        <dbReference type="ARBA" id="ARBA00022801"/>
    </source>
</evidence>
<dbReference type="Pfam" id="PF00316">
    <property type="entry name" value="FBPase"/>
    <property type="match status" value="1"/>
</dbReference>
<evidence type="ECO:0000259" key="12">
    <source>
        <dbReference type="Pfam" id="PF18913"/>
    </source>
</evidence>
<feature type="binding site" evidence="9">
    <location>
        <position position="335"/>
    </location>
    <ligand>
        <name>Mg(2+)</name>
        <dbReference type="ChEBI" id="CHEBI:18420"/>
        <label>2</label>
    </ligand>
</feature>
<dbReference type="InterPro" id="IPR033391">
    <property type="entry name" value="FBPase_N"/>
</dbReference>
<dbReference type="FunFam" id="3.40.190.80:FF:000011">
    <property type="entry name" value="Fructose-1,6-bisphosphatase class 1"/>
    <property type="match status" value="1"/>
</dbReference>
<accession>D0W1B9</accession>
<feature type="binding site" evidence="9">
    <location>
        <position position="263"/>
    </location>
    <ligand>
        <name>substrate</name>
    </ligand>
</feature>
<organism evidence="13 14">
    <name type="scientific">Neisseria cinerea ATCC 14685</name>
    <dbReference type="NCBI Taxonomy" id="546262"/>
    <lineage>
        <taxon>Bacteria</taxon>
        <taxon>Pseudomonadati</taxon>
        <taxon>Pseudomonadota</taxon>
        <taxon>Betaproteobacteria</taxon>
        <taxon>Neisseriales</taxon>
        <taxon>Neisseriaceae</taxon>
        <taxon>Neisseria</taxon>
    </lineage>
</organism>
<feature type="binding site" evidence="9">
    <location>
        <position position="173"/>
    </location>
    <ligand>
        <name>Mg(2+)</name>
        <dbReference type="ChEBI" id="CHEBI:18420"/>
        <label>1</label>
    </ligand>
</feature>
<dbReference type="EMBL" id="ACDY02000002">
    <property type="protein sequence ID" value="EEZ72507.1"/>
    <property type="molecule type" value="Genomic_DNA"/>
</dbReference>
<comment type="similarity">
    <text evidence="2 9 10">Belongs to the FBPase class 1 family.</text>
</comment>
<name>D0W1B9_NEICI</name>
<keyword evidence="4 9" id="KW-0479">Metal-binding</keyword>
<comment type="caution">
    <text evidence="13">The sequence shown here is derived from an EMBL/GenBank/DDBJ whole genome shotgun (WGS) entry which is preliminary data.</text>
</comment>
<dbReference type="GO" id="GO:0005986">
    <property type="term" value="P:sucrose biosynthetic process"/>
    <property type="evidence" value="ECO:0007669"/>
    <property type="project" value="TreeGrafter"/>
</dbReference>
<evidence type="ECO:0000313" key="13">
    <source>
        <dbReference type="EMBL" id="EEZ72507.1"/>
    </source>
</evidence>
<feature type="binding site" evidence="9">
    <location>
        <position position="171"/>
    </location>
    <ligand>
        <name>Mg(2+)</name>
        <dbReference type="ChEBI" id="CHEBI:18420"/>
        <label>2</label>
    </ligand>
</feature>
<reference evidence="13 14" key="1">
    <citation type="submission" date="2009-10" db="EMBL/GenBank/DDBJ databases">
        <authorList>
            <person name="Weinstock G."/>
            <person name="Sodergren E."/>
            <person name="Clifton S."/>
            <person name="Fulton L."/>
            <person name="Fulton B."/>
            <person name="Courtney L."/>
            <person name="Fronick C."/>
            <person name="Harrison M."/>
            <person name="Strong C."/>
            <person name="Farmer C."/>
            <person name="Delahaunty K."/>
            <person name="Markovic C."/>
            <person name="Hall O."/>
            <person name="Minx P."/>
            <person name="Tomlinson C."/>
            <person name="Mitreva M."/>
            <person name="Nelson J."/>
            <person name="Hou S."/>
            <person name="Wollam A."/>
            <person name="Pepin K.H."/>
            <person name="Johnson M."/>
            <person name="Bhonagiri V."/>
            <person name="Nash W.E."/>
            <person name="Warren W."/>
            <person name="Chinwalla A."/>
            <person name="Mardis E.R."/>
            <person name="Wilson R.K."/>
        </authorList>
    </citation>
    <scope>NUCLEOTIDE SEQUENCE [LARGE SCALE GENOMIC DNA]</scope>
    <source>
        <strain evidence="13 14">ATCC 14685</strain>
    </source>
</reference>
<dbReference type="PANTHER" id="PTHR11556:SF35">
    <property type="entry name" value="SEDOHEPTULOSE-1,7-BISPHOSPHATASE, CHLOROPLASTIC"/>
    <property type="match status" value="1"/>
</dbReference>
<evidence type="ECO:0000256" key="7">
    <source>
        <dbReference type="ARBA" id="ARBA00023277"/>
    </source>
</evidence>
<dbReference type="PRINTS" id="PR00115">
    <property type="entry name" value="F16BPHPHTASE"/>
</dbReference>
<keyword evidence="6 9" id="KW-0460">Magnesium</keyword>
<evidence type="ECO:0000256" key="2">
    <source>
        <dbReference type="ARBA" id="ARBA00010941"/>
    </source>
</evidence>
<feature type="binding site" evidence="9">
    <location>
        <position position="171"/>
    </location>
    <ligand>
        <name>Mg(2+)</name>
        <dbReference type="ChEBI" id="CHEBI:18420"/>
        <label>1</label>
    </ligand>
</feature>
<evidence type="ECO:0000256" key="9">
    <source>
        <dbReference type="HAMAP-Rule" id="MF_01855"/>
    </source>
</evidence>
<dbReference type="CDD" id="cd00354">
    <property type="entry name" value="FBPase"/>
    <property type="match status" value="1"/>
</dbReference>
<comment type="pathway">
    <text evidence="8">Carbohydrate biosynthesis.</text>
</comment>
<keyword evidence="3 9" id="KW-0963">Cytoplasm</keyword>
<dbReference type="PIRSF" id="PIRSF000904">
    <property type="entry name" value="FBPtase_SBPase"/>
    <property type="match status" value="1"/>
</dbReference>
<feature type="domain" description="Fructose-1-6-bisphosphatase class 1 C-terminal" evidence="12">
    <location>
        <begin position="253"/>
        <end position="385"/>
    </location>
</feature>
<feature type="binding site" evidence="9">
    <location>
        <position position="152"/>
    </location>
    <ligand>
        <name>Mg(2+)</name>
        <dbReference type="ChEBI" id="CHEBI:18420"/>
        <label>1</label>
    </ligand>
</feature>
<evidence type="ECO:0000259" key="11">
    <source>
        <dbReference type="Pfam" id="PF00316"/>
    </source>
</evidence>
<dbReference type="GO" id="GO:0006002">
    <property type="term" value="P:fructose 6-phosphate metabolic process"/>
    <property type="evidence" value="ECO:0007669"/>
    <property type="project" value="TreeGrafter"/>
</dbReference>
<feature type="domain" description="Fructose-1-6-bisphosphatase class I N-terminal" evidence="11">
    <location>
        <begin position="67"/>
        <end position="249"/>
    </location>
</feature>
<evidence type="ECO:0000256" key="8">
    <source>
        <dbReference type="ARBA" id="ARBA00024331"/>
    </source>
</evidence>
<evidence type="ECO:0000256" key="6">
    <source>
        <dbReference type="ARBA" id="ARBA00022842"/>
    </source>
</evidence>
<comment type="subcellular location">
    <subcellularLocation>
        <location evidence="9">Cytoplasm</location>
    </subcellularLocation>
</comment>
<feature type="binding site" evidence="9">
    <location>
        <position position="329"/>
    </location>
    <ligand>
        <name>substrate</name>
    </ligand>
</feature>
<dbReference type="InterPro" id="IPR028343">
    <property type="entry name" value="FBPtase"/>
</dbReference>
<comment type="subunit">
    <text evidence="9">Homotetramer.</text>
</comment>
<dbReference type="Proteomes" id="UP000003294">
    <property type="component" value="Unassembled WGS sequence"/>
</dbReference>
<comment type="catalytic activity">
    <reaction evidence="1 9">
        <text>beta-D-fructose 1,6-bisphosphate + H2O = beta-D-fructose 6-phosphate + phosphate</text>
        <dbReference type="Rhea" id="RHEA:11064"/>
        <dbReference type="ChEBI" id="CHEBI:15377"/>
        <dbReference type="ChEBI" id="CHEBI:32966"/>
        <dbReference type="ChEBI" id="CHEBI:43474"/>
        <dbReference type="ChEBI" id="CHEBI:57634"/>
        <dbReference type="EC" id="3.1.3.11"/>
    </reaction>
</comment>
<dbReference type="GO" id="GO:0006094">
    <property type="term" value="P:gluconeogenesis"/>
    <property type="evidence" value="ECO:0007669"/>
    <property type="project" value="UniProtKB-UniRule"/>
</dbReference>
<dbReference type="EC" id="3.1.3.11" evidence="9"/>
<dbReference type="GO" id="GO:0042132">
    <property type="term" value="F:fructose 1,6-bisphosphate 1-phosphatase activity"/>
    <property type="evidence" value="ECO:0007669"/>
    <property type="project" value="UniProtKB-UniRule"/>
</dbReference>
<dbReference type="NCBIfam" id="NF006780">
    <property type="entry name" value="PRK09293.1-4"/>
    <property type="match status" value="1"/>
</dbReference>
<evidence type="ECO:0000256" key="10">
    <source>
        <dbReference type="RuleBase" id="RU000508"/>
    </source>
</evidence>
<comment type="caution">
    <text evidence="9">Lacks conserved residue(s) required for the propagation of feature annotation.</text>
</comment>
<dbReference type="InterPro" id="IPR000146">
    <property type="entry name" value="FBPase_class-1"/>
</dbReference>
<dbReference type="AlphaFoldDB" id="D0W1B9"/>
<dbReference type="InterPro" id="IPR044015">
    <property type="entry name" value="FBPase_C_dom"/>
</dbReference>
<feature type="binding site" evidence="9">
    <location>
        <position position="174"/>
    </location>
    <ligand>
        <name>Mg(2+)</name>
        <dbReference type="ChEBI" id="CHEBI:18420"/>
        <label>2</label>
    </ligand>
</feature>
<evidence type="ECO:0000256" key="1">
    <source>
        <dbReference type="ARBA" id="ARBA00001273"/>
    </source>
</evidence>
<evidence type="ECO:0000256" key="3">
    <source>
        <dbReference type="ARBA" id="ARBA00022490"/>
    </source>
</evidence>
<dbReference type="FunFam" id="3.30.540.10:FF:000006">
    <property type="entry name" value="Fructose-1,6-bisphosphatase class 1"/>
    <property type="match status" value="1"/>
</dbReference>
<keyword evidence="7 9" id="KW-0119">Carbohydrate metabolism</keyword>
<dbReference type="GO" id="GO:0000287">
    <property type="term" value="F:magnesium ion binding"/>
    <property type="evidence" value="ECO:0007669"/>
    <property type="project" value="UniProtKB-UniRule"/>
</dbReference>
<dbReference type="Pfam" id="PF18913">
    <property type="entry name" value="FBPase_C"/>
    <property type="match status" value="1"/>
</dbReference>
<dbReference type="HAMAP" id="MF_01855">
    <property type="entry name" value="FBPase_class1"/>
    <property type="match status" value="1"/>
</dbReference>
<gene>
    <name evidence="9 13" type="primary">fbp</name>
    <name evidence="13" type="ORF">NEICINOT_03439</name>
</gene>
<dbReference type="PIRSF" id="PIRSF500210">
    <property type="entry name" value="FBPtase"/>
    <property type="match status" value="1"/>
</dbReference>
<keyword evidence="5 9" id="KW-0378">Hydrolase</keyword>
<sequence>MRSIFFKNKFGILYFLVCIPRSDLPHAVFLHYNPLDYPAKRTKGIRRNNLPPFRRHKPFRDEQTMNTLIRFLPEHLQQNQLPESLGGVLLSVVSACTEINAKVRLGALAGVLGMAGTGNIQGEDQKKLDVIANNIMIDALKANPAVAGLASEEEDTFVNADENGRYLVLFDPLDGSSNIDINISVGTIFSILEKPEGELKTESFLQAGRCQLAAGYVLYGPQTQLVFTFGHGVYMFTLNAENEFVLTKENPKVPESTKEFAINMSNRRHWFSPVQQYIDELLAGETGMRGKNYNMRWVASMVAEIHRILMRGGVFMYPQDKRDPAKPGKLRLMYEANPMSLILEQAGASASNTHRDMLDIRPENLHQRVAVIMGSSEEVDYLNRLHSK</sequence>
<evidence type="ECO:0000313" key="14">
    <source>
        <dbReference type="Proteomes" id="UP000003294"/>
    </source>
</evidence>
<proteinExistence type="inferred from homology"/>
<dbReference type="Gene3D" id="3.40.190.80">
    <property type="match status" value="1"/>
</dbReference>
<protein>
    <recommendedName>
        <fullName evidence="9">Fructose-1,6-bisphosphatase class 1</fullName>
        <shortName evidence="9">FBPase class 1</shortName>
        <ecNumber evidence="9">3.1.3.11</ecNumber>
    </recommendedName>
    <alternativeName>
        <fullName evidence="9">D-fructose-1,6-bisphosphate 1-phosphohydrolase class 1</fullName>
    </alternativeName>
</protein>
<dbReference type="eggNOG" id="COG0158">
    <property type="taxonomic scope" value="Bacteria"/>
</dbReference>
<dbReference type="NCBIfam" id="NF006779">
    <property type="entry name" value="PRK09293.1-3"/>
    <property type="match status" value="1"/>
</dbReference>
<dbReference type="Gene3D" id="3.30.540.10">
    <property type="entry name" value="Fructose-1,6-Bisphosphatase, subunit A, domain 1"/>
    <property type="match status" value="1"/>
</dbReference>
<dbReference type="GO" id="GO:0030388">
    <property type="term" value="P:fructose 1,6-bisphosphate metabolic process"/>
    <property type="evidence" value="ECO:0007669"/>
    <property type="project" value="TreeGrafter"/>
</dbReference>
<dbReference type="STRING" id="546262.NEICINOT_03439"/>
<evidence type="ECO:0000256" key="4">
    <source>
        <dbReference type="ARBA" id="ARBA00022723"/>
    </source>
</evidence>
<dbReference type="SUPFAM" id="SSF56655">
    <property type="entry name" value="Carbohydrate phosphatase"/>
    <property type="match status" value="1"/>
</dbReference>
<dbReference type="GO" id="GO:0006000">
    <property type="term" value="P:fructose metabolic process"/>
    <property type="evidence" value="ECO:0007669"/>
    <property type="project" value="TreeGrafter"/>
</dbReference>
<dbReference type="GO" id="GO:0005829">
    <property type="term" value="C:cytosol"/>
    <property type="evidence" value="ECO:0007669"/>
    <property type="project" value="TreeGrafter"/>
</dbReference>